<dbReference type="SMART" id="SM00342">
    <property type="entry name" value="HTH_ARAC"/>
    <property type="match status" value="1"/>
</dbReference>
<keyword evidence="4" id="KW-0472">Membrane</keyword>
<keyword evidence="1" id="KW-0805">Transcription regulation</keyword>
<name>A0A9D5M5J4_9FIRM</name>
<feature type="domain" description="HTH araC/xylS-type" evidence="5">
    <location>
        <begin position="538"/>
        <end position="637"/>
    </location>
</feature>
<dbReference type="PANTHER" id="PTHR43280:SF28">
    <property type="entry name" value="HTH-TYPE TRANSCRIPTIONAL ACTIVATOR RHAS"/>
    <property type="match status" value="1"/>
</dbReference>
<dbReference type="Pfam" id="PF12833">
    <property type="entry name" value="HTH_18"/>
    <property type="match status" value="1"/>
</dbReference>
<evidence type="ECO:0000256" key="2">
    <source>
        <dbReference type="ARBA" id="ARBA00023125"/>
    </source>
</evidence>
<evidence type="ECO:0000259" key="5">
    <source>
        <dbReference type="PROSITE" id="PS01124"/>
    </source>
</evidence>
<proteinExistence type="predicted"/>
<evidence type="ECO:0000256" key="3">
    <source>
        <dbReference type="ARBA" id="ARBA00023163"/>
    </source>
</evidence>
<keyword evidence="7" id="KW-1185">Reference proteome</keyword>
<comment type="caution">
    <text evidence="6">The sequence shown here is derived from an EMBL/GenBank/DDBJ whole genome shotgun (WGS) entry which is preliminary data.</text>
</comment>
<dbReference type="GO" id="GO:0043565">
    <property type="term" value="F:sequence-specific DNA binding"/>
    <property type="evidence" value="ECO:0007669"/>
    <property type="project" value="InterPro"/>
</dbReference>
<evidence type="ECO:0000256" key="4">
    <source>
        <dbReference type="SAM" id="Phobius"/>
    </source>
</evidence>
<dbReference type="PANTHER" id="PTHR43280">
    <property type="entry name" value="ARAC-FAMILY TRANSCRIPTIONAL REGULATOR"/>
    <property type="match status" value="1"/>
</dbReference>
<accession>A0A9D5M5J4</accession>
<dbReference type="SUPFAM" id="SSF46689">
    <property type="entry name" value="Homeodomain-like"/>
    <property type="match status" value="1"/>
</dbReference>
<keyword evidence="3" id="KW-0804">Transcription</keyword>
<dbReference type="InterPro" id="IPR018062">
    <property type="entry name" value="HTH_AraC-typ_CS"/>
</dbReference>
<protein>
    <submittedName>
        <fullName evidence="6">AraC family transcriptional regulator</fullName>
    </submittedName>
</protein>
<dbReference type="AlphaFoldDB" id="A0A9D5M5J4"/>
<dbReference type="Gene3D" id="1.10.10.60">
    <property type="entry name" value="Homeodomain-like"/>
    <property type="match status" value="2"/>
</dbReference>
<evidence type="ECO:0000256" key="1">
    <source>
        <dbReference type="ARBA" id="ARBA00023015"/>
    </source>
</evidence>
<dbReference type="GO" id="GO:0003700">
    <property type="term" value="F:DNA-binding transcription factor activity"/>
    <property type="evidence" value="ECO:0007669"/>
    <property type="project" value="InterPro"/>
</dbReference>
<dbReference type="Proteomes" id="UP000806542">
    <property type="component" value="Unassembled WGS sequence"/>
</dbReference>
<evidence type="ECO:0000313" key="7">
    <source>
        <dbReference type="Proteomes" id="UP000806542"/>
    </source>
</evidence>
<reference evidence="6" key="1">
    <citation type="submission" date="2020-10" db="EMBL/GenBank/DDBJ databases">
        <title>ChiBAC.</title>
        <authorList>
            <person name="Zenner C."/>
            <person name="Hitch T.C.A."/>
            <person name="Clavel T."/>
        </authorList>
    </citation>
    <scope>NUCLEOTIDE SEQUENCE</scope>
    <source>
        <strain evidence="6">DSM 107454</strain>
    </source>
</reference>
<dbReference type="PROSITE" id="PS00041">
    <property type="entry name" value="HTH_ARAC_FAMILY_1"/>
    <property type="match status" value="1"/>
</dbReference>
<sequence>MIHRIHWHKMKKNLILFNFVLCLFLIFSNIFLYYIYMRDSYNETLQLSYSGAISQVEKSYETLISHAENVIKETVAYDFKFLQIAENPGNNAVGQMEMVKALEQILSRSNFLCEVSFWPSGGDTVYMAGTTHNGIEKTKNFNEIPLFQERENDTIQTSLDLQKQNEKAFLTQSIKVYINNIFYGILCGKIDIEAVSQYVLDKEITMEGHNEIYILDKKGQVIYPYNKIFEPNKKNFLYAETASNILDWRFVLQTPKTKFPFLNRNNSVYLFISLLLLGTSIGATMLVIGYLTRPLQMVSEHYARDFWNRILTGGIAIDQEAFAEMRRQAFVLEKTNYVVLVTEKVKPQERSDIRVACMGKDQYAVILRKPEASEEICRELLKEEPGAWIGVSERKNHVTSLQAAFIEASEALKYKFCANHHVIEWERIANAKPFQYDHELETKLVNHVITGDKEGAMQCLEQIFDAMHSSMIEDNLVVSVVYRLENAILRGANFLSLPFPEETHLPAEKLRSELKNFVESVCDAVNELNNTGQSSVWEQVLFEIERNFTQADFCLDYLAESLGMKKAYLSKCIKENTGDSFPEFINKKRIALAKLLLLDTEESVEAISEQLGFNYSYYFIRIFKKYEGITPKMFRDAHQE</sequence>
<feature type="transmembrane region" description="Helical" evidence="4">
    <location>
        <begin position="14"/>
        <end position="36"/>
    </location>
</feature>
<dbReference type="RefSeq" id="WP_226393636.1">
    <property type="nucleotide sequence ID" value="NZ_JADCKB010000035.1"/>
</dbReference>
<dbReference type="PROSITE" id="PS01124">
    <property type="entry name" value="HTH_ARAC_FAMILY_2"/>
    <property type="match status" value="1"/>
</dbReference>
<dbReference type="EMBL" id="JADCKB010000035">
    <property type="protein sequence ID" value="MBE5041099.1"/>
    <property type="molecule type" value="Genomic_DNA"/>
</dbReference>
<evidence type="ECO:0000313" key="6">
    <source>
        <dbReference type="EMBL" id="MBE5041099.1"/>
    </source>
</evidence>
<dbReference type="InterPro" id="IPR018060">
    <property type="entry name" value="HTH_AraC"/>
</dbReference>
<keyword evidence="4" id="KW-1133">Transmembrane helix</keyword>
<organism evidence="6 7">
    <name type="scientific">Ructibacterium gallinarum</name>
    <dbReference type="NCBI Taxonomy" id="2779355"/>
    <lineage>
        <taxon>Bacteria</taxon>
        <taxon>Bacillati</taxon>
        <taxon>Bacillota</taxon>
        <taxon>Clostridia</taxon>
        <taxon>Eubacteriales</taxon>
        <taxon>Oscillospiraceae</taxon>
        <taxon>Ructibacterium</taxon>
    </lineage>
</organism>
<keyword evidence="4" id="KW-0812">Transmembrane</keyword>
<feature type="transmembrane region" description="Helical" evidence="4">
    <location>
        <begin position="268"/>
        <end position="291"/>
    </location>
</feature>
<keyword evidence="2" id="KW-0238">DNA-binding</keyword>
<gene>
    <name evidence="6" type="ORF">INF28_11590</name>
</gene>
<dbReference type="InterPro" id="IPR009057">
    <property type="entry name" value="Homeodomain-like_sf"/>
</dbReference>